<dbReference type="AlphaFoldDB" id="A0A2T5MCL9"/>
<evidence type="ECO:0000313" key="1">
    <source>
        <dbReference type="EMBL" id="PTU30328.1"/>
    </source>
</evidence>
<comment type="caution">
    <text evidence="1">The sequence shown here is derived from an EMBL/GenBank/DDBJ whole genome shotgun (WGS) entry which is preliminary data.</text>
</comment>
<proteinExistence type="predicted"/>
<reference evidence="1 2" key="1">
    <citation type="submission" date="2018-04" db="EMBL/GenBank/DDBJ databases">
        <title>Novel species isolated from glacier.</title>
        <authorList>
            <person name="Liu Q."/>
            <person name="Xin Y.-H."/>
        </authorList>
    </citation>
    <scope>NUCLEOTIDE SEQUENCE [LARGE SCALE GENOMIC DNA]</scope>
    <source>
        <strain evidence="1 2">GT1R17</strain>
    </source>
</reference>
<gene>
    <name evidence="1" type="ORF">CJD38_15395</name>
</gene>
<accession>A0A2T5MCL9</accession>
<dbReference type="Proteomes" id="UP000244248">
    <property type="component" value="Unassembled WGS sequence"/>
</dbReference>
<keyword evidence="2" id="KW-1185">Reference proteome</keyword>
<name>A0A2T5MCL9_9GAMM</name>
<protein>
    <recommendedName>
        <fullName evidence="3">HTH cro/C1-type domain-containing protein</fullName>
    </recommendedName>
</protein>
<dbReference type="EMBL" id="QANS01000006">
    <property type="protein sequence ID" value="PTU30328.1"/>
    <property type="molecule type" value="Genomic_DNA"/>
</dbReference>
<organism evidence="1 2">
    <name type="scientific">Stenotrophobium rhamnosiphilum</name>
    <dbReference type="NCBI Taxonomy" id="2029166"/>
    <lineage>
        <taxon>Bacteria</taxon>
        <taxon>Pseudomonadati</taxon>
        <taxon>Pseudomonadota</taxon>
        <taxon>Gammaproteobacteria</taxon>
        <taxon>Nevskiales</taxon>
        <taxon>Nevskiaceae</taxon>
        <taxon>Stenotrophobium</taxon>
    </lineage>
</organism>
<sequence>MHGRRLTHEDLALLAHASTRAVGEWMRGSTTPAAMSSVLNLMALLPPEDVNAVLKAWRETKMQKTKARGDLANSKSIQ</sequence>
<evidence type="ECO:0000313" key="2">
    <source>
        <dbReference type="Proteomes" id="UP000244248"/>
    </source>
</evidence>
<evidence type="ECO:0008006" key="3">
    <source>
        <dbReference type="Google" id="ProtNLM"/>
    </source>
</evidence>